<protein>
    <submittedName>
        <fullName evidence="3">Alkaline phosphatase</fullName>
        <ecNumber evidence="3">3.1.3.1</ecNumber>
    </submittedName>
</protein>
<reference evidence="3 4" key="1">
    <citation type="submission" date="2020-08" db="EMBL/GenBank/DDBJ databases">
        <title>Genomic Encyclopedia of Type Strains, Phase IV (KMG-IV): sequencing the most valuable type-strain genomes for metagenomic binning, comparative biology and taxonomic classification.</title>
        <authorList>
            <person name="Goeker M."/>
        </authorList>
    </citation>
    <scope>NUCLEOTIDE SEQUENCE [LARGE SCALE GENOMIC DNA]</scope>
    <source>
        <strain evidence="3 4">DSM 102983</strain>
    </source>
</reference>
<evidence type="ECO:0000256" key="1">
    <source>
        <dbReference type="ARBA" id="ARBA00022553"/>
    </source>
</evidence>
<dbReference type="GO" id="GO:0004035">
    <property type="term" value="F:alkaline phosphatase activity"/>
    <property type="evidence" value="ECO:0007669"/>
    <property type="project" value="UniProtKB-EC"/>
</dbReference>
<accession>A0ABR6KQI5</accession>
<comment type="similarity">
    <text evidence="2">Belongs to the alkaline phosphatase family.</text>
</comment>
<keyword evidence="1" id="KW-0597">Phosphoprotein</keyword>
<dbReference type="CDD" id="cd08577">
    <property type="entry name" value="PI-PLCc_GDPD_SF_unchar3"/>
    <property type="match status" value="1"/>
</dbReference>
<dbReference type="PANTHER" id="PTHR11596:SF5">
    <property type="entry name" value="ALKALINE PHOSPHATASE"/>
    <property type="match status" value="1"/>
</dbReference>
<dbReference type="InterPro" id="IPR017850">
    <property type="entry name" value="Alkaline_phosphatase_core_sf"/>
</dbReference>
<keyword evidence="4" id="KW-1185">Reference proteome</keyword>
<name>A0ABR6KQI5_9BACT</name>
<dbReference type="EMBL" id="JACHOC010000007">
    <property type="protein sequence ID" value="MBB4623769.1"/>
    <property type="molecule type" value="Genomic_DNA"/>
</dbReference>
<dbReference type="Gene3D" id="3.40.720.10">
    <property type="entry name" value="Alkaline Phosphatase, subunit A"/>
    <property type="match status" value="1"/>
</dbReference>
<dbReference type="CDD" id="cd16012">
    <property type="entry name" value="ALP"/>
    <property type="match status" value="1"/>
</dbReference>
<sequence length="657" mass="72397">MEINKRRFSVFNSLLIAGFLTVFPLGNLSAQQAVLIHSHNDYRQRVPFYQAYSQQLYSIEADVYAVEETGELLVAHDPEELGTASTLDELYIEPILSLYKRNNGRPWKNSDNRLQLLIELKTPEKPTLDCLVSKLNKYPEVFDPAVNPAAVRIVITGNCPSPSDFSKYPSYIYFDGQIGVDYTPEQLERVGIISDAFGRYSVWNGKGAMIAPEKKLVANVIEKVHALGKPIRFWGAPDGITAWNTFHNMGVDIINTDKPEACSDFFHNFESKNFSIISDTLNLSEEVTRTDRLDKTTAGFRGFGKKNRMLTKPVEIYTPTYLNDGTEKPIKNVILLIGDGMGLAQICAAQTVNKGLSFLQCKYVGLQQTNAKDQYTTDSAGAGSSIATGQSNCNRYISMSEDGEVYPSLSEVLASDGFACGVVTLGNIADATPAAFYGHATERDNTDEITDWLLKGTLTLLNGSGMNVLTKRKDSRNLVEELRPQYNITTTIDDINELKGKVICIDERMGQATTEESLSLLADATHAAIDKLKETNEKGFFLMVEGAKVDYAGHANSLPGSVMETLSFDKAVAEAMKFADSNGETLVIVTADHETGGLTLVDGDRESGHITARYMTDDHTPIMVPVFAYGPGASHFCGIYPNTEIFHKILNSIKQIH</sequence>
<dbReference type="Proteomes" id="UP000533637">
    <property type="component" value="Unassembled WGS sequence"/>
</dbReference>
<dbReference type="Gene3D" id="3.20.20.190">
    <property type="entry name" value="Phosphatidylinositol (PI) phosphodiesterase"/>
    <property type="match status" value="1"/>
</dbReference>
<evidence type="ECO:0000313" key="3">
    <source>
        <dbReference type="EMBL" id="MBB4623769.1"/>
    </source>
</evidence>
<proteinExistence type="inferred from homology"/>
<dbReference type="RefSeq" id="WP_183671721.1">
    <property type="nucleotide sequence ID" value="NZ_BMPB01000008.1"/>
</dbReference>
<dbReference type="EC" id="3.1.3.1" evidence="3"/>
<evidence type="ECO:0000256" key="2">
    <source>
        <dbReference type="RuleBase" id="RU003946"/>
    </source>
</evidence>
<dbReference type="InterPro" id="IPR039559">
    <property type="entry name" value="AIM6_PI-PLC-like_dom"/>
</dbReference>
<organism evidence="3 4">
    <name type="scientific">Parabacteroides faecis</name>
    <dbReference type="NCBI Taxonomy" id="1217282"/>
    <lineage>
        <taxon>Bacteria</taxon>
        <taxon>Pseudomonadati</taxon>
        <taxon>Bacteroidota</taxon>
        <taxon>Bacteroidia</taxon>
        <taxon>Bacteroidales</taxon>
        <taxon>Tannerellaceae</taxon>
        <taxon>Parabacteroides</taxon>
    </lineage>
</organism>
<dbReference type="Pfam" id="PF00245">
    <property type="entry name" value="Alk_phosphatase"/>
    <property type="match status" value="1"/>
</dbReference>
<dbReference type="InterPro" id="IPR017946">
    <property type="entry name" value="PLC-like_Pdiesterase_TIM-brl"/>
</dbReference>
<evidence type="ECO:0000313" key="4">
    <source>
        <dbReference type="Proteomes" id="UP000533637"/>
    </source>
</evidence>
<dbReference type="InterPro" id="IPR001952">
    <property type="entry name" value="Alkaline_phosphatase"/>
</dbReference>
<dbReference type="SMART" id="SM00098">
    <property type="entry name" value="alkPPc"/>
    <property type="match status" value="1"/>
</dbReference>
<keyword evidence="3" id="KW-0378">Hydrolase</keyword>
<dbReference type="PANTHER" id="PTHR11596">
    <property type="entry name" value="ALKALINE PHOSPHATASE"/>
    <property type="match status" value="1"/>
</dbReference>
<dbReference type="PRINTS" id="PR00113">
    <property type="entry name" value="ALKPHPHTASE"/>
</dbReference>
<dbReference type="SUPFAM" id="SSF51695">
    <property type="entry name" value="PLC-like phosphodiesterases"/>
    <property type="match status" value="1"/>
</dbReference>
<gene>
    <name evidence="3" type="ORF">GGQ57_003685</name>
</gene>
<dbReference type="SUPFAM" id="SSF53649">
    <property type="entry name" value="Alkaline phosphatase-like"/>
    <property type="match status" value="1"/>
</dbReference>
<comment type="caution">
    <text evidence="3">The sequence shown here is derived from an EMBL/GenBank/DDBJ whole genome shotgun (WGS) entry which is preliminary data.</text>
</comment>
<dbReference type="Pfam" id="PF13653">
    <property type="entry name" value="GDPD_2"/>
    <property type="match status" value="1"/>
</dbReference>